<dbReference type="Gene3D" id="3.40.50.720">
    <property type="entry name" value="NAD(P)-binding Rossmann-like Domain"/>
    <property type="match status" value="1"/>
</dbReference>
<name>A0A6A5TS72_9PLEO</name>
<dbReference type="Proteomes" id="UP000800035">
    <property type="component" value="Unassembled WGS sequence"/>
</dbReference>
<dbReference type="SUPFAM" id="SSF51735">
    <property type="entry name" value="NAD(P)-binding Rossmann-fold domains"/>
    <property type="match status" value="1"/>
</dbReference>
<dbReference type="OrthoDB" id="5296at2759"/>
<reference evidence="1" key="1">
    <citation type="journal article" date="2020" name="Stud. Mycol.">
        <title>101 Dothideomycetes genomes: a test case for predicting lifestyles and emergence of pathogens.</title>
        <authorList>
            <person name="Haridas S."/>
            <person name="Albert R."/>
            <person name="Binder M."/>
            <person name="Bloem J."/>
            <person name="Labutti K."/>
            <person name="Salamov A."/>
            <person name="Andreopoulos B."/>
            <person name="Baker S."/>
            <person name="Barry K."/>
            <person name="Bills G."/>
            <person name="Bluhm B."/>
            <person name="Cannon C."/>
            <person name="Castanera R."/>
            <person name="Culley D."/>
            <person name="Daum C."/>
            <person name="Ezra D."/>
            <person name="Gonzalez J."/>
            <person name="Henrissat B."/>
            <person name="Kuo A."/>
            <person name="Liang C."/>
            <person name="Lipzen A."/>
            <person name="Lutzoni F."/>
            <person name="Magnuson J."/>
            <person name="Mondo S."/>
            <person name="Nolan M."/>
            <person name="Ohm R."/>
            <person name="Pangilinan J."/>
            <person name="Park H.-J."/>
            <person name="Ramirez L."/>
            <person name="Alfaro M."/>
            <person name="Sun H."/>
            <person name="Tritt A."/>
            <person name="Yoshinaga Y."/>
            <person name="Zwiers L.-H."/>
            <person name="Turgeon B."/>
            <person name="Goodwin S."/>
            <person name="Spatafora J."/>
            <person name="Crous P."/>
            <person name="Grigoriev I."/>
        </authorList>
    </citation>
    <scope>NUCLEOTIDE SEQUENCE</scope>
    <source>
        <strain evidence="1">CBS 675.92</strain>
    </source>
</reference>
<protein>
    <submittedName>
        <fullName evidence="1">NAD(P)-binding protein</fullName>
    </submittedName>
</protein>
<dbReference type="EMBL" id="ML976997">
    <property type="protein sequence ID" value="KAF1954830.1"/>
    <property type="molecule type" value="Genomic_DNA"/>
</dbReference>
<gene>
    <name evidence="1" type="ORF">CC80DRAFT_116803</name>
</gene>
<dbReference type="InterPro" id="IPR052184">
    <property type="entry name" value="SDR_enzymes"/>
</dbReference>
<dbReference type="PANTHER" id="PTHR45458:SF1">
    <property type="entry name" value="SHORT CHAIN DEHYDROGENASE"/>
    <property type="match status" value="1"/>
</dbReference>
<organism evidence="1 2">
    <name type="scientific">Byssothecium circinans</name>
    <dbReference type="NCBI Taxonomy" id="147558"/>
    <lineage>
        <taxon>Eukaryota</taxon>
        <taxon>Fungi</taxon>
        <taxon>Dikarya</taxon>
        <taxon>Ascomycota</taxon>
        <taxon>Pezizomycotina</taxon>
        <taxon>Dothideomycetes</taxon>
        <taxon>Pleosporomycetidae</taxon>
        <taxon>Pleosporales</taxon>
        <taxon>Massarineae</taxon>
        <taxon>Massarinaceae</taxon>
        <taxon>Byssothecium</taxon>
    </lineage>
</organism>
<dbReference type="AlphaFoldDB" id="A0A6A5TS72"/>
<dbReference type="GO" id="GO:0016616">
    <property type="term" value="F:oxidoreductase activity, acting on the CH-OH group of donors, NAD or NADP as acceptor"/>
    <property type="evidence" value="ECO:0007669"/>
    <property type="project" value="TreeGrafter"/>
</dbReference>
<sequence>MLRNSVLIVGANRGIGLSLANLYSQKGWEVFGTYRHISKDDAVDTFAAKTFELDLLDEKSINEAGASFGSRPLNLLINCAGIGPNPKSFEETTAQELEESLASAVVGPFLTTKTFLPMLRQAKDPKVVNITSNMGSISDNTSGGRLAYRVSRAAQNQLSRTIAKDFEKEGIVCIALHPGWIKTRLSNFSGHMGPDEAAGKLIAVIDGAGMDQSGRFWHRDGQELTW</sequence>
<evidence type="ECO:0000313" key="1">
    <source>
        <dbReference type="EMBL" id="KAF1954830.1"/>
    </source>
</evidence>
<proteinExistence type="predicted"/>
<dbReference type="CDD" id="cd05325">
    <property type="entry name" value="carb_red_sniffer_like_SDR_c"/>
    <property type="match status" value="1"/>
</dbReference>
<dbReference type="PANTHER" id="PTHR45458">
    <property type="entry name" value="SHORT-CHAIN DEHYDROGENASE/REDUCTASE SDR"/>
    <property type="match status" value="1"/>
</dbReference>
<accession>A0A6A5TS72</accession>
<dbReference type="InterPro" id="IPR002347">
    <property type="entry name" value="SDR_fam"/>
</dbReference>
<dbReference type="Pfam" id="PF00106">
    <property type="entry name" value="adh_short"/>
    <property type="match status" value="1"/>
</dbReference>
<keyword evidence="2" id="KW-1185">Reference proteome</keyword>
<dbReference type="InterPro" id="IPR036291">
    <property type="entry name" value="NAD(P)-bd_dom_sf"/>
</dbReference>
<dbReference type="PRINTS" id="PR00081">
    <property type="entry name" value="GDHRDH"/>
</dbReference>
<evidence type="ECO:0000313" key="2">
    <source>
        <dbReference type="Proteomes" id="UP000800035"/>
    </source>
</evidence>